<accession>A0A8J7VUU4</accession>
<evidence type="ECO:0000313" key="2">
    <source>
        <dbReference type="EMBL" id="MBR0563635.1"/>
    </source>
</evidence>
<dbReference type="EMBL" id="JAGQFT010000156">
    <property type="protein sequence ID" value="MBR0563635.1"/>
    <property type="molecule type" value="Genomic_DNA"/>
</dbReference>
<evidence type="ECO:0000313" key="4">
    <source>
        <dbReference type="Proteomes" id="UP000675747"/>
    </source>
</evidence>
<dbReference type="RefSeq" id="WP_211927536.1">
    <property type="nucleotide sequence ID" value="NZ_JAGQFT020000003.1"/>
</dbReference>
<keyword evidence="4" id="KW-1185">Reference proteome</keyword>
<feature type="transmembrane region" description="Helical" evidence="1">
    <location>
        <begin position="46"/>
        <end position="70"/>
    </location>
</feature>
<gene>
    <name evidence="3" type="ORF">KB893_006000</name>
    <name evidence="2" type="ORF">KB893_14085</name>
</gene>
<keyword evidence="1" id="KW-0812">Transmembrane</keyword>
<evidence type="ECO:0000256" key="1">
    <source>
        <dbReference type="SAM" id="Phobius"/>
    </source>
</evidence>
<protein>
    <submittedName>
        <fullName evidence="2">Uncharacterized protein</fullName>
    </submittedName>
</protein>
<reference evidence="3 4" key="1">
    <citation type="journal article" date="2021" name="Microbiol. Resour. Announc.">
        <title>Draft Genome Sequence of Coralloluteibacterium stylophorae LMG 29479T.</title>
        <authorList>
            <person name="Karlyshev A.V."/>
            <person name="Kudryashova E.B."/>
            <person name="Ariskina E.V."/>
            <person name="Conroy A.P."/>
            <person name="Abidueva E.Y."/>
        </authorList>
    </citation>
    <scope>NUCLEOTIDE SEQUENCE [LARGE SCALE GENOMIC DNA]</scope>
    <source>
        <strain evidence="3 4">LMG 29479</strain>
    </source>
</reference>
<comment type="caution">
    <text evidence="2">The sequence shown here is derived from an EMBL/GenBank/DDBJ whole genome shotgun (WGS) entry which is preliminary data.</text>
</comment>
<keyword evidence="1" id="KW-0472">Membrane</keyword>
<dbReference type="Proteomes" id="UP000675747">
    <property type="component" value="Unassembled WGS sequence"/>
</dbReference>
<reference evidence="2" key="2">
    <citation type="submission" date="2021-04" db="EMBL/GenBank/DDBJ databases">
        <authorList>
            <person name="Karlyshev A.V."/>
        </authorList>
    </citation>
    <scope>NUCLEOTIDE SEQUENCE</scope>
    <source>
        <strain evidence="2">LMG 29479</strain>
    </source>
</reference>
<dbReference type="EMBL" id="JAGQFT020000003">
    <property type="protein sequence ID" value="MBS7456683.1"/>
    <property type="molecule type" value="Genomic_DNA"/>
</dbReference>
<name>A0A8J7VUU4_9GAMM</name>
<keyword evidence="1" id="KW-1133">Transmembrane helix</keyword>
<proteinExistence type="predicted"/>
<sequence length="74" mass="8014">MRDTARPPWRRARILTIAALLALAGLCCLAAVWPLSMQETRLASSAPAWTALVVGKLLLFAGIAAAAHVLRRHR</sequence>
<organism evidence="2">
    <name type="scientific">Coralloluteibacterium stylophorae</name>
    <dbReference type="NCBI Taxonomy" id="1776034"/>
    <lineage>
        <taxon>Bacteria</taxon>
        <taxon>Pseudomonadati</taxon>
        <taxon>Pseudomonadota</taxon>
        <taxon>Gammaproteobacteria</taxon>
        <taxon>Lysobacterales</taxon>
        <taxon>Lysobacteraceae</taxon>
        <taxon>Coralloluteibacterium</taxon>
    </lineage>
</organism>
<evidence type="ECO:0000313" key="3">
    <source>
        <dbReference type="EMBL" id="MBS7456683.1"/>
    </source>
</evidence>
<dbReference type="AlphaFoldDB" id="A0A8J7VUU4"/>